<evidence type="ECO:0000313" key="3">
    <source>
        <dbReference type="EMBL" id="CAF1069162.1"/>
    </source>
</evidence>
<reference evidence="3" key="1">
    <citation type="submission" date="2021-02" db="EMBL/GenBank/DDBJ databases">
        <authorList>
            <person name="Nowell W R."/>
        </authorList>
    </citation>
    <scope>NUCLEOTIDE SEQUENCE</scope>
</reference>
<feature type="chain" id="PRO_5036225163" evidence="1">
    <location>
        <begin position="21"/>
        <end position="248"/>
    </location>
</feature>
<dbReference type="Proteomes" id="UP000663832">
    <property type="component" value="Unassembled WGS sequence"/>
</dbReference>
<keyword evidence="1" id="KW-0732">Signal</keyword>
<dbReference type="AlphaFoldDB" id="A0A814LRR9"/>
<dbReference type="OrthoDB" id="5983317at2759"/>
<dbReference type="EMBL" id="CAJNOM010000110">
    <property type="protein sequence ID" value="CAF1069162.1"/>
    <property type="molecule type" value="Genomic_DNA"/>
</dbReference>
<organism evidence="3 4">
    <name type="scientific">Adineta steineri</name>
    <dbReference type="NCBI Taxonomy" id="433720"/>
    <lineage>
        <taxon>Eukaryota</taxon>
        <taxon>Metazoa</taxon>
        <taxon>Spiralia</taxon>
        <taxon>Gnathifera</taxon>
        <taxon>Rotifera</taxon>
        <taxon>Eurotatoria</taxon>
        <taxon>Bdelloidea</taxon>
        <taxon>Adinetida</taxon>
        <taxon>Adinetidae</taxon>
        <taxon>Adineta</taxon>
    </lineage>
</organism>
<dbReference type="EMBL" id="CAJNOI010000086">
    <property type="protein sequence ID" value="CAF1033323.1"/>
    <property type="molecule type" value="Genomic_DNA"/>
</dbReference>
<accession>A0A814LRR9</accession>
<evidence type="ECO:0000313" key="4">
    <source>
        <dbReference type="Proteomes" id="UP000663832"/>
    </source>
</evidence>
<sequence>MLSWLFFITTSLFILKSVQSDSNYNQGKASYFSAGQLHLVSSSVTAQSKQDVLYSLLLAQLAANAKVTRTSISAWYENYEHLLPNIAWVTSSSRSFTPFIPTTDHISLKSVITTSLAGQINPELQDILNRAFDKIQHLNPIDRIIDEFTKDAGDGNVYNLQVQSVNEVNGELTVLQLYITLTTTERTESDIFLLHEYAKDKVQIQVAYETNTLNSGLYQTIRQSIIDKLGPERIARYISMIFDDGSKN</sequence>
<proteinExistence type="predicted"/>
<evidence type="ECO:0000313" key="2">
    <source>
        <dbReference type="EMBL" id="CAF1033323.1"/>
    </source>
</evidence>
<keyword evidence="4" id="KW-1185">Reference proteome</keyword>
<protein>
    <submittedName>
        <fullName evidence="3">Uncharacterized protein</fullName>
    </submittedName>
</protein>
<name>A0A814LRR9_9BILA</name>
<dbReference type="Proteomes" id="UP000663877">
    <property type="component" value="Unassembled WGS sequence"/>
</dbReference>
<comment type="caution">
    <text evidence="3">The sequence shown here is derived from an EMBL/GenBank/DDBJ whole genome shotgun (WGS) entry which is preliminary data.</text>
</comment>
<gene>
    <name evidence="2" type="ORF">BJG266_LOCUS17656</name>
    <name evidence="3" type="ORF">QVE165_LOCUS18591</name>
</gene>
<evidence type="ECO:0000256" key="1">
    <source>
        <dbReference type="SAM" id="SignalP"/>
    </source>
</evidence>
<feature type="signal peptide" evidence="1">
    <location>
        <begin position="1"/>
        <end position="20"/>
    </location>
</feature>